<dbReference type="RefSeq" id="WP_116471027.1">
    <property type="nucleotide sequence ID" value="NZ_QENQ01000001.1"/>
</dbReference>
<dbReference type="GO" id="GO:0016491">
    <property type="term" value="F:oxidoreductase activity"/>
    <property type="evidence" value="ECO:0007669"/>
    <property type="project" value="InterPro"/>
</dbReference>
<accession>A0A2U0SJW6</accession>
<sequence length="321" mass="36240">MDAVTLRIADMQQPGHAETGVQGGPVKRFVFTHFQPAVLVAMILFWTFAPDSIAKPAVAVGIGIVFKLTLLGMERISERHAHWRLTWKELASDLFYVALSYTLVKYVGKHFGDDAIIDGIKHAFHIKTAWAGQLPILVQAIAILLIFDFGQYWMHRGMHNWTPLWLTHAPHHHITQLNALKGSVGNPIELFLIGLSLGGFFDFLPRAALLASGIGMAIGAYTHANIRFNTPRWWSFLFNTVEHHSLHHSPDYDSSRTNYANTFIFIDRIFGTCVDSQSSKVGLDDCRRLPIKDQMLYPFRPLADLVKKWRISRTAEALPAE</sequence>
<comment type="caution">
    <text evidence="7">The sequence shown here is derived from an EMBL/GenBank/DDBJ whole genome shotgun (WGS) entry which is preliminary data.</text>
</comment>
<organism evidence="7 8">
    <name type="scientific">Sphingomonas pokkalii</name>
    <dbReference type="NCBI Taxonomy" id="2175090"/>
    <lineage>
        <taxon>Bacteria</taxon>
        <taxon>Pseudomonadati</taxon>
        <taxon>Pseudomonadota</taxon>
        <taxon>Alphaproteobacteria</taxon>
        <taxon>Sphingomonadales</taxon>
        <taxon>Sphingomonadaceae</taxon>
        <taxon>Sphingomonas</taxon>
    </lineage>
</organism>
<keyword evidence="3 5" id="KW-1133">Transmembrane helix</keyword>
<dbReference type="InterPro" id="IPR006694">
    <property type="entry name" value="Fatty_acid_hydroxylase"/>
</dbReference>
<dbReference type="Proteomes" id="UP000245890">
    <property type="component" value="Unassembled WGS sequence"/>
</dbReference>
<evidence type="ECO:0000256" key="1">
    <source>
        <dbReference type="ARBA" id="ARBA00004370"/>
    </source>
</evidence>
<dbReference type="EMBL" id="QENQ01000001">
    <property type="protein sequence ID" value="PVX31641.1"/>
    <property type="molecule type" value="Genomic_DNA"/>
</dbReference>
<dbReference type="GO" id="GO:0005506">
    <property type="term" value="F:iron ion binding"/>
    <property type="evidence" value="ECO:0007669"/>
    <property type="project" value="InterPro"/>
</dbReference>
<keyword evidence="8" id="KW-1185">Reference proteome</keyword>
<dbReference type="Pfam" id="PF04116">
    <property type="entry name" value="FA_hydroxylase"/>
    <property type="match status" value="1"/>
</dbReference>
<protein>
    <submittedName>
        <fullName evidence="7">Sterol desaturase</fullName>
    </submittedName>
</protein>
<feature type="transmembrane region" description="Helical" evidence="5">
    <location>
        <begin position="29"/>
        <end position="47"/>
    </location>
</feature>
<feature type="transmembrane region" description="Helical" evidence="5">
    <location>
        <begin position="53"/>
        <end position="73"/>
    </location>
</feature>
<proteinExistence type="predicted"/>
<evidence type="ECO:0000256" key="3">
    <source>
        <dbReference type="ARBA" id="ARBA00022989"/>
    </source>
</evidence>
<dbReference type="AlphaFoldDB" id="A0A2U0SJW6"/>
<keyword evidence="2 5" id="KW-0812">Transmembrane</keyword>
<dbReference type="PANTHER" id="PTHR11863">
    <property type="entry name" value="STEROL DESATURASE"/>
    <property type="match status" value="1"/>
</dbReference>
<evidence type="ECO:0000259" key="6">
    <source>
        <dbReference type="Pfam" id="PF04116"/>
    </source>
</evidence>
<feature type="transmembrane region" description="Helical" evidence="5">
    <location>
        <begin position="203"/>
        <end position="222"/>
    </location>
</feature>
<evidence type="ECO:0000313" key="7">
    <source>
        <dbReference type="EMBL" id="PVX31641.1"/>
    </source>
</evidence>
<feature type="domain" description="Fatty acid hydroxylase" evidence="6">
    <location>
        <begin position="141"/>
        <end position="272"/>
    </location>
</feature>
<gene>
    <name evidence="7" type="ORF">DD559_18545</name>
</gene>
<dbReference type="GO" id="GO:0016020">
    <property type="term" value="C:membrane"/>
    <property type="evidence" value="ECO:0007669"/>
    <property type="project" value="UniProtKB-SubCell"/>
</dbReference>
<dbReference type="GO" id="GO:0008610">
    <property type="term" value="P:lipid biosynthetic process"/>
    <property type="evidence" value="ECO:0007669"/>
    <property type="project" value="InterPro"/>
</dbReference>
<evidence type="ECO:0000313" key="8">
    <source>
        <dbReference type="Proteomes" id="UP000245890"/>
    </source>
</evidence>
<name>A0A2U0SJW6_9SPHN</name>
<keyword evidence="4 5" id="KW-0472">Membrane</keyword>
<comment type="subcellular location">
    <subcellularLocation>
        <location evidence="1">Membrane</location>
    </subcellularLocation>
</comment>
<dbReference type="OrthoDB" id="9770329at2"/>
<evidence type="ECO:0000256" key="4">
    <source>
        <dbReference type="ARBA" id="ARBA00023136"/>
    </source>
</evidence>
<evidence type="ECO:0000256" key="5">
    <source>
        <dbReference type="SAM" id="Phobius"/>
    </source>
</evidence>
<reference evidence="7 8" key="1">
    <citation type="submission" date="2018-05" db="EMBL/GenBank/DDBJ databases">
        <title>Description of Sphingomonas pokkalii sp nov, isolated from the rhizosphere of saline tolerant pokkali rice and its draft genome analysis.</title>
        <authorList>
            <person name="Menon R."/>
            <person name="Kumari S."/>
            <person name="Rameshkumar N."/>
        </authorList>
    </citation>
    <scope>NUCLEOTIDE SEQUENCE [LARGE SCALE GENOMIC DNA]</scope>
    <source>
        <strain evidence="7 8">L3B27</strain>
    </source>
</reference>
<evidence type="ECO:0000256" key="2">
    <source>
        <dbReference type="ARBA" id="ARBA00022692"/>
    </source>
</evidence>
<feature type="transmembrane region" description="Helical" evidence="5">
    <location>
        <begin position="134"/>
        <end position="154"/>
    </location>
</feature>
<dbReference type="InterPro" id="IPR050307">
    <property type="entry name" value="Sterol_Desaturase_Related"/>
</dbReference>